<keyword evidence="2" id="KW-0677">Repeat</keyword>
<gene>
    <name evidence="3" type="ORF">C2G38_22333</name>
</gene>
<dbReference type="AlphaFoldDB" id="A0A397W160"/>
<dbReference type="EMBL" id="QKWP01000102">
    <property type="protein sequence ID" value="RIB27337.1"/>
    <property type="molecule type" value="Genomic_DNA"/>
</dbReference>
<dbReference type="OrthoDB" id="10250130at2759"/>
<evidence type="ECO:0000256" key="1">
    <source>
        <dbReference type="ARBA" id="ARBA00022441"/>
    </source>
</evidence>
<protein>
    <recommendedName>
        <fullName evidence="5">Galactose oxidase</fullName>
    </recommendedName>
</protein>
<dbReference type="PANTHER" id="PTHR46093:SF18">
    <property type="entry name" value="FIBRONECTIN TYPE-III DOMAIN-CONTAINING PROTEIN"/>
    <property type="match status" value="1"/>
</dbReference>
<dbReference type="Pfam" id="PF24681">
    <property type="entry name" value="Kelch_KLHDC2_KLHL20_DRC7"/>
    <property type="match status" value="1"/>
</dbReference>
<evidence type="ECO:0000256" key="2">
    <source>
        <dbReference type="ARBA" id="ARBA00022737"/>
    </source>
</evidence>
<keyword evidence="4" id="KW-1185">Reference proteome</keyword>
<proteinExistence type="predicted"/>
<accession>A0A397W160</accession>
<organism evidence="3 4">
    <name type="scientific">Gigaspora rosea</name>
    <dbReference type="NCBI Taxonomy" id="44941"/>
    <lineage>
        <taxon>Eukaryota</taxon>
        <taxon>Fungi</taxon>
        <taxon>Fungi incertae sedis</taxon>
        <taxon>Mucoromycota</taxon>
        <taxon>Glomeromycotina</taxon>
        <taxon>Glomeromycetes</taxon>
        <taxon>Diversisporales</taxon>
        <taxon>Gigasporaceae</taxon>
        <taxon>Gigaspora</taxon>
    </lineage>
</organism>
<dbReference type="Proteomes" id="UP000266673">
    <property type="component" value="Unassembled WGS sequence"/>
</dbReference>
<dbReference type="Gene3D" id="2.120.10.80">
    <property type="entry name" value="Kelch-type beta propeller"/>
    <property type="match status" value="2"/>
</dbReference>
<name>A0A397W160_9GLOM</name>
<evidence type="ECO:0000313" key="4">
    <source>
        <dbReference type="Proteomes" id="UP000266673"/>
    </source>
</evidence>
<dbReference type="SUPFAM" id="SSF117281">
    <property type="entry name" value="Kelch motif"/>
    <property type="match status" value="1"/>
</dbReference>
<keyword evidence="1" id="KW-0880">Kelch repeat</keyword>
<dbReference type="STRING" id="44941.A0A397W160"/>
<comment type="caution">
    <text evidence="3">The sequence shown here is derived from an EMBL/GenBank/DDBJ whole genome shotgun (WGS) entry which is preliminary data.</text>
</comment>
<evidence type="ECO:0000313" key="3">
    <source>
        <dbReference type="EMBL" id="RIB27337.1"/>
    </source>
</evidence>
<reference evidence="3 4" key="1">
    <citation type="submission" date="2018-06" db="EMBL/GenBank/DDBJ databases">
        <title>Comparative genomics reveals the genomic features of Rhizophagus irregularis, R. cerebriforme, R. diaphanum and Gigaspora rosea, and their symbiotic lifestyle signature.</title>
        <authorList>
            <person name="Morin E."/>
            <person name="San Clemente H."/>
            <person name="Chen E.C.H."/>
            <person name="De La Providencia I."/>
            <person name="Hainaut M."/>
            <person name="Kuo A."/>
            <person name="Kohler A."/>
            <person name="Murat C."/>
            <person name="Tang N."/>
            <person name="Roy S."/>
            <person name="Loubradou J."/>
            <person name="Henrissat B."/>
            <person name="Grigoriev I.V."/>
            <person name="Corradi N."/>
            <person name="Roux C."/>
            <person name="Martin F.M."/>
        </authorList>
    </citation>
    <scope>NUCLEOTIDE SEQUENCE [LARGE SCALE GENOMIC DNA]</scope>
    <source>
        <strain evidence="3 4">DAOM 194757</strain>
    </source>
</reference>
<sequence length="337" mass="37313">MIVSCCLLVDMNYFHNYLYIFFLSLKFSLVICLEPDPRYELASTLVGTKFYFFGGVKQIAQNLSTNEAWYLDLSSSFSTTKPPWSKSANMPVAYYFGSSCISPIDYTNVYLVGGRTSPESVLPVYVFNSNISQWTSSNIRPTGNSSLAARSSETQAVINDKGKIFIFGGINSRGTLYNDMNIFDTTSMTLSKPSQSQSVSYYADYAAVLLQNGTIIYIGGRQSVTSLTNMNQLLTYDTNSNSWSTQKVGGDFIGSRLGHSAVLTSDNRIIIYGGSSSSTRLIAANPSLAILDISTLMWYIPNIPKTYAPPPLMYHCAALYNDYMFIAFGKNFITIVQ</sequence>
<evidence type="ECO:0008006" key="5">
    <source>
        <dbReference type="Google" id="ProtNLM"/>
    </source>
</evidence>
<dbReference type="InterPro" id="IPR015915">
    <property type="entry name" value="Kelch-typ_b-propeller"/>
</dbReference>
<dbReference type="PANTHER" id="PTHR46093">
    <property type="entry name" value="ACYL-COA-BINDING DOMAIN-CONTAINING PROTEIN 5"/>
    <property type="match status" value="1"/>
</dbReference>